<protein>
    <submittedName>
        <fullName evidence="5">Transcriptional regulator, ArsR family</fullName>
    </submittedName>
</protein>
<dbReference type="PROSITE" id="PS50987">
    <property type="entry name" value="HTH_ARSR_2"/>
    <property type="match status" value="1"/>
</dbReference>
<comment type="caution">
    <text evidence="5">The sequence shown here is derived from an EMBL/GenBank/DDBJ whole genome shotgun (WGS) entry which is preliminary data.</text>
</comment>
<dbReference type="InterPro" id="IPR011991">
    <property type="entry name" value="ArsR-like_HTH"/>
</dbReference>
<dbReference type="AlphaFoldDB" id="A0A0G0KFA2"/>
<keyword evidence="1" id="KW-0805">Transcription regulation</keyword>
<sequence length="92" mass="10538">MGVFKALSDETRIDILRLLLGKKEIACKELLSNFPLSQPTLSHHFNKLIDANILNERKDGVSHIYSINQRYLKELGIDIKKIVHLKKGDELV</sequence>
<evidence type="ECO:0000313" key="6">
    <source>
        <dbReference type="Proteomes" id="UP000034324"/>
    </source>
</evidence>
<dbReference type="GO" id="GO:0003677">
    <property type="term" value="F:DNA binding"/>
    <property type="evidence" value="ECO:0007669"/>
    <property type="project" value="UniProtKB-KW"/>
</dbReference>
<dbReference type="NCBIfam" id="NF033788">
    <property type="entry name" value="HTH_metalloreg"/>
    <property type="match status" value="1"/>
</dbReference>
<feature type="domain" description="HTH arsR-type" evidence="4">
    <location>
        <begin position="1"/>
        <end position="87"/>
    </location>
</feature>
<name>A0A0G0KFA2_9BACT</name>
<dbReference type="InterPro" id="IPR051081">
    <property type="entry name" value="HTH_MetalResp_TranReg"/>
</dbReference>
<dbReference type="Proteomes" id="UP000034324">
    <property type="component" value="Unassembled WGS sequence"/>
</dbReference>
<accession>A0A0G0KFA2</accession>
<dbReference type="InterPro" id="IPR036390">
    <property type="entry name" value="WH_DNA-bd_sf"/>
</dbReference>
<evidence type="ECO:0000256" key="1">
    <source>
        <dbReference type="ARBA" id="ARBA00023015"/>
    </source>
</evidence>
<dbReference type="SMART" id="SM00418">
    <property type="entry name" value="HTH_ARSR"/>
    <property type="match status" value="1"/>
</dbReference>
<dbReference type="GO" id="GO:0003700">
    <property type="term" value="F:DNA-binding transcription factor activity"/>
    <property type="evidence" value="ECO:0007669"/>
    <property type="project" value="InterPro"/>
</dbReference>
<evidence type="ECO:0000256" key="3">
    <source>
        <dbReference type="ARBA" id="ARBA00023163"/>
    </source>
</evidence>
<dbReference type="SUPFAM" id="SSF46785">
    <property type="entry name" value="Winged helix' DNA-binding domain"/>
    <property type="match status" value="1"/>
</dbReference>
<organism evidence="5 6">
    <name type="scientific">Candidatus Daviesbacteria bacterium GW2011_GWF2_38_6</name>
    <dbReference type="NCBI Taxonomy" id="1618432"/>
    <lineage>
        <taxon>Bacteria</taxon>
        <taxon>Candidatus Daviesiibacteriota</taxon>
    </lineage>
</organism>
<dbReference type="PANTHER" id="PTHR33154">
    <property type="entry name" value="TRANSCRIPTIONAL REGULATOR, ARSR FAMILY"/>
    <property type="match status" value="1"/>
</dbReference>
<dbReference type="InterPro" id="IPR036388">
    <property type="entry name" value="WH-like_DNA-bd_sf"/>
</dbReference>
<dbReference type="Gene3D" id="1.10.10.10">
    <property type="entry name" value="Winged helix-like DNA-binding domain superfamily/Winged helix DNA-binding domain"/>
    <property type="match status" value="1"/>
</dbReference>
<reference evidence="5 6" key="1">
    <citation type="journal article" date="2015" name="Nature">
        <title>rRNA introns, odd ribosomes, and small enigmatic genomes across a large radiation of phyla.</title>
        <authorList>
            <person name="Brown C.T."/>
            <person name="Hug L.A."/>
            <person name="Thomas B.C."/>
            <person name="Sharon I."/>
            <person name="Castelle C.J."/>
            <person name="Singh A."/>
            <person name="Wilkins M.J."/>
            <person name="Williams K.H."/>
            <person name="Banfield J.F."/>
        </authorList>
    </citation>
    <scope>NUCLEOTIDE SEQUENCE [LARGE SCALE GENOMIC DNA]</scope>
</reference>
<proteinExistence type="predicted"/>
<gene>
    <name evidence="5" type="ORF">US99_C0026G0013</name>
</gene>
<dbReference type="PRINTS" id="PR00778">
    <property type="entry name" value="HTHARSR"/>
</dbReference>
<dbReference type="EMBL" id="LBVC01000026">
    <property type="protein sequence ID" value="KKQ78298.1"/>
    <property type="molecule type" value="Genomic_DNA"/>
</dbReference>
<dbReference type="CDD" id="cd00090">
    <property type="entry name" value="HTH_ARSR"/>
    <property type="match status" value="1"/>
</dbReference>
<dbReference type="Pfam" id="PF12840">
    <property type="entry name" value="HTH_20"/>
    <property type="match status" value="1"/>
</dbReference>
<evidence type="ECO:0000256" key="2">
    <source>
        <dbReference type="ARBA" id="ARBA00023125"/>
    </source>
</evidence>
<dbReference type="InterPro" id="IPR001845">
    <property type="entry name" value="HTH_ArsR_DNA-bd_dom"/>
</dbReference>
<dbReference type="PANTHER" id="PTHR33154:SF33">
    <property type="entry name" value="TRANSCRIPTIONAL REPRESSOR SDPR"/>
    <property type="match status" value="1"/>
</dbReference>
<keyword evidence="2" id="KW-0238">DNA-binding</keyword>
<keyword evidence="3" id="KW-0804">Transcription</keyword>
<evidence type="ECO:0000259" key="4">
    <source>
        <dbReference type="PROSITE" id="PS50987"/>
    </source>
</evidence>
<evidence type="ECO:0000313" key="5">
    <source>
        <dbReference type="EMBL" id="KKQ78298.1"/>
    </source>
</evidence>